<dbReference type="EMBL" id="JAVFWL010000002">
    <property type="protein sequence ID" value="KAK6733431.1"/>
    <property type="molecule type" value="Genomic_DNA"/>
</dbReference>
<proteinExistence type="predicted"/>
<name>A0ABR1C4H2_NECAM</name>
<protein>
    <submittedName>
        <fullName evidence="1">Uncharacterized protein</fullName>
    </submittedName>
</protein>
<evidence type="ECO:0000313" key="1">
    <source>
        <dbReference type="EMBL" id="KAK6733431.1"/>
    </source>
</evidence>
<sequence>MPSRCDYVQLRAHRELKLWIISSQQAVVVGIDAIAKMGPEHQPIRLKMVLSSGADIAHRKTPDSTFASRRISPLHPRLRGIIGLMWQGTTRINARRAAKTSTSCLAF</sequence>
<reference evidence="1 2" key="1">
    <citation type="submission" date="2023-08" db="EMBL/GenBank/DDBJ databases">
        <title>A Necator americanus chromosomal reference genome.</title>
        <authorList>
            <person name="Ilik V."/>
            <person name="Petrzelkova K.J."/>
            <person name="Pardy F."/>
            <person name="Fuh T."/>
            <person name="Niatou-Singa F.S."/>
            <person name="Gouil Q."/>
            <person name="Baker L."/>
            <person name="Ritchie M.E."/>
            <person name="Jex A.R."/>
            <person name="Gazzola D."/>
            <person name="Li H."/>
            <person name="Toshio Fujiwara R."/>
            <person name="Zhan B."/>
            <person name="Aroian R.V."/>
            <person name="Pafco B."/>
            <person name="Schwarz E.M."/>
        </authorList>
    </citation>
    <scope>NUCLEOTIDE SEQUENCE [LARGE SCALE GENOMIC DNA]</scope>
    <source>
        <strain evidence="1 2">Aroian</strain>
        <tissue evidence="1">Whole animal</tissue>
    </source>
</reference>
<gene>
    <name evidence="1" type="primary">Necator_chrII.g5062</name>
    <name evidence="1" type="ORF">RB195_017270</name>
</gene>
<keyword evidence="2" id="KW-1185">Reference proteome</keyword>
<evidence type="ECO:0000313" key="2">
    <source>
        <dbReference type="Proteomes" id="UP001303046"/>
    </source>
</evidence>
<accession>A0ABR1C4H2</accession>
<dbReference type="Proteomes" id="UP001303046">
    <property type="component" value="Unassembled WGS sequence"/>
</dbReference>
<organism evidence="1 2">
    <name type="scientific">Necator americanus</name>
    <name type="common">Human hookworm</name>
    <dbReference type="NCBI Taxonomy" id="51031"/>
    <lineage>
        <taxon>Eukaryota</taxon>
        <taxon>Metazoa</taxon>
        <taxon>Ecdysozoa</taxon>
        <taxon>Nematoda</taxon>
        <taxon>Chromadorea</taxon>
        <taxon>Rhabditida</taxon>
        <taxon>Rhabditina</taxon>
        <taxon>Rhabditomorpha</taxon>
        <taxon>Strongyloidea</taxon>
        <taxon>Ancylostomatidae</taxon>
        <taxon>Bunostominae</taxon>
        <taxon>Necator</taxon>
    </lineage>
</organism>
<comment type="caution">
    <text evidence="1">The sequence shown here is derived from an EMBL/GenBank/DDBJ whole genome shotgun (WGS) entry which is preliminary data.</text>
</comment>